<dbReference type="Proteomes" id="UP001153292">
    <property type="component" value="Chromosome 17"/>
</dbReference>
<sequence>MYILKSRTPRSDTGSNRTSATDQKPRKADAGTCYEVFRNNTTAVEVVVKEVHSKTKNSNQHAEAQTNMRTNIAKLEGEIENLRRELAKSNADLIKTKRGFKRIIVEMKKQLDTVNSQELERQKETLTLQLENEKLKTLLDFKSNVITRFKKELNIMKRLLKFAMKSMCLVPQTTENISFSSDTDYEEFENDFKKTLNVKFATKILDSMGTTLDSSITKSARGSFENK</sequence>
<reference evidence="3" key="1">
    <citation type="submission" date="2021-12" db="EMBL/GenBank/DDBJ databases">
        <authorList>
            <person name="King R."/>
        </authorList>
    </citation>
    <scope>NUCLEOTIDE SEQUENCE</scope>
</reference>
<keyword evidence="4" id="KW-1185">Reference proteome</keyword>
<feature type="compositionally biased region" description="Polar residues" evidence="2">
    <location>
        <begin position="11"/>
        <end position="22"/>
    </location>
</feature>
<evidence type="ECO:0000313" key="3">
    <source>
        <dbReference type="EMBL" id="CAH0400362.1"/>
    </source>
</evidence>
<name>A0ABN8B368_CHISP</name>
<feature type="coiled-coil region" evidence="1">
    <location>
        <begin position="65"/>
        <end position="136"/>
    </location>
</feature>
<keyword evidence="1" id="KW-0175">Coiled coil</keyword>
<evidence type="ECO:0000313" key="4">
    <source>
        <dbReference type="Proteomes" id="UP001153292"/>
    </source>
</evidence>
<protein>
    <submittedName>
        <fullName evidence="3">Uncharacterized protein</fullName>
    </submittedName>
</protein>
<dbReference type="EMBL" id="OU963910">
    <property type="protein sequence ID" value="CAH0400362.1"/>
    <property type="molecule type" value="Genomic_DNA"/>
</dbReference>
<evidence type="ECO:0000256" key="1">
    <source>
        <dbReference type="SAM" id="Coils"/>
    </source>
</evidence>
<proteinExistence type="predicted"/>
<organism evidence="3 4">
    <name type="scientific">Chilo suppressalis</name>
    <name type="common">Asiatic rice borer moth</name>
    <dbReference type="NCBI Taxonomy" id="168631"/>
    <lineage>
        <taxon>Eukaryota</taxon>
        <taxon>Metazoa</taxon>
        <taxon>Ecdysozoa</taxon>
        <taxon>Arthropoda</taxon>
        <taxon>Hexapoda</taxon>
        <taxon>Insecta</taxon>
        <taxon>Pterygota</taxon>
        <taxon>Neoptera</taxon>
        <taxon>Endopterygota</taxon>
        <taxon>Lepidoptera</taxon>
        <taxon>Glossata</taxon>
        <taxon>Ditrysia</taxon>
        <taxon>Pyraloidea</taxon>
        <taxon>Crambidae</taxon>
        <taxon>Crambinae</taxon>
        <taxon>Chilo</taxon>
    </lineage>
</organism>
<gene>
    <name evidence="3" type="ORF">CHILSU_LOCUS3552</name>
</gene>
<evidence type="ECO:0000256" key="2">
    <source>
        <dbReference type="SAM" id="MobiDB-lite"/>
    </source>
</evidence>
<feature type="region of interest" description="Disordered" evidence="2">
    <location>
        <begin position="1"/>
        <end position="29"/>
    </location>
</feature>
<accession>A0ABN8B368</accession>